<feature type="signal peptide" evidence="1">
    <location>
        <begin position="1"/>
        <end position="21"/>
    </location>
</feature>
<evidence type="ECO:0000313" key="3">
    <source>
        <dbReference type="EMBL" id="RDH81832.1"/>
    </source>
</evidence>
<dbReference type="Proteomes" id="UP000255508">
    <property type="component" value="Unassembled WGS sequence"/>
</dbReference>
<evidence type="ECO:0000256" key="1">
    <source>
        <dbReference type="SAM" id="SignalP"/>
    </source>
</evidence>
<accession>A0A370DAA5</accession>
<proteinExistence type="predicted"/>
<dbReference type="Pfam" id="PF18914">
    <property type="entry name" value="DUF5666"/>
    <property type="match status" value="1"/>
</dbReference>
<dbReference type="AlphaFoldDB" id="A0A370DAA5"/>
<sequence>MKKLQQIAISTLLALLISACGGGGDDATFGSSSATRSDETVLGRVTGFGSVYVDGVEYETDNTQITINGVPADESALKLGMVVLLKGNSDGSHGEAFNIDFSDEIHGFVGENLTGTGGAFQVMGQTVYSDPLTIFESAVASITTIAAIPQGAIVEISGYRDADGALFATRIELKKLSLDPGDEVSVKGRIETLDENAKRLTLGTMAVDYSQAEVKDVLIVGRFYEISSRQGTSPISGDLTADEIEVAEDAADQIDSDTDEQIKLEGRIDKRLTVTCLLSMAWRS</sequence>
<organism evidence="3 4">
    <name type="scientific">endosymbiont of Lamellibrachia luymesi</name>
    <dbReference type="NCBI Taxonomy" id="2200907"/>
    <lineage>
        <taxon>Bacteria</taxon>
        <taxon>Pseudomonadati</taxon>
        <taxon>Pseudomonadota</taxon>
        <taxon>Gammaproteobacteria</taxon>
        <taxon>sulfur-oxidizing symbionts</taxon>
    </lineage>
</organism>
<feature type="chain" id="PRO_5017027428" description="DUF5666 domain-containing protein" evidence="1">
    <location>
        <begin position="22"/>
        <end position="284"/>
    </location>
</feature>
<dbReference type="InterPro" id="IPR043724">
    <property type="entry name" value="DUF5666"/>
</dbReference>
<evidence type="ECO:0000259" key="2">
    <source>
        <dbReference type="Pfam" id="PF18914"/>
    </source>
</evidence>
<reference evidence="3 4" key="1">
    <citation type="journal article" date="2018" name="ISME J.">
        <title>Endosymbiont genomes yield clues of tubeworm success.</title>
        <authorList>
            <person name="Li Y."/>
            <person name="Liles M.R."/>
            <person name="Halanych K.M."/>
        </authorList>
    </citation>
    <scope>NUCLEOTIDE SEQUENCE [LARGE SCALE GENOMIC DNA]</scope>
    <source>
        <strain evidence="3">A1422</strain>
    </source>
</reference>
<dbReference type="EMBL" id="QFXD01000324">
    <property type="protein sequence ID" value="RDH81832.1"/>
    <property type="molecule type" value="Genomic_DNA"/>
</dbReference>
<keyword evidence="1" id="KW-0732">Signal</keyword>
<feature type="domain" description="DUF5666" evidence="2">
    <location>
        <begin position="115"/>
        <end position="172"/>
    </location>
</feature>
<gene>
    <name evidence="3" type="ORF">DIZ79_18135</name>
</gene>
<name>A0A370DAA5_9GAMM</name>
<comment type="caution">
    <text evidence="3">The sequence shown here is derived from an EMBL/GenBank/DDBJ whole genome shotgun (WGS) entry which is preliminary data.</text>
</comment>
<protein>
    <recommendedName>
        <fullName evidence="2">DUF5666 domain-containing protein</fullName>
    </recommendedName>
</protein>
<evidence type="ECO:0000313" key="4">
    <source>
        <dbReference type="Proteomes" id="UP000255508"/>
    </source>
</evidence>
<dbReference type="PROSITE" id="PS51257">
    <property type="entry name" value="PROKAR_LIPOPROTEIN"/>
    <property type="match status" value="1"/>
</dbReference>